<name>A0A316ATN8_9BACT</name>
<dbReference type="Proteomes" id="UP000245880">
    <property type="component" value="Unassembled WGS sequence"/>
</dbReference>
<dbReference type="AlphaFoldDB" id="A0A316ATN8"/>
<comment type="caution">
    <text evidence="1">The sequence shown here is derived from an EMBL/GenBank/DDBJ whole genome shotgun (WGS) entry which is preliminary data.</text>
</comment>
<dbReference type="EMBL" id="QGDT01000001">
    <property type="protein sequence ID" value="PWJ60040.1"/>
    <property type="molecule type" value="Genomic_DNA"/>
</dbReference>
<dbReference type="OrthoDB" id="982178at2"/>
<gene>
    <name evidence="1" type="ORF">CLV98_101215</name>
</gene>
<organism evidence="1 2">
    <name type="scientific">Dyadobacter jejuensis</name>
    <dbReference type="NCBI Taxonomy" id="1082580"/>
    <lineage>
        <taxon>Bacteria</taxon>
        <taxon>Pseudomonadati</taxon>
        <taxon>Bacteroidota</taxon>
        <taxon>Cytophagia</taxon>
        <taxon>Cytophagales</taxon>
        <taxon>Spirosomataceae</taxon>
        <taxon>Dyadobacter</taxon>
    </lineage>
</organism>
<dbReference type="PROSITE" id="PS51257">
    <property type="entry name" value="PROKAR_LIPOPROTEIN"/>
    <property type="match status" value="1"/>
</dbReference>
<proteinExistence type="predicted"/>
<accession>A0A316ATN8</accession>
<evidence type="ECO:0000313" key="1">
    <source>
        <dbReference type="EMBL" id="PWJ60040.1"/>
    </source>
</evidence>
<reference evidence="1 2" key="1">
    <citation type="submission" date="2018-03" db="EMBL/GenBank/DDBJ databases">
        <title>Genomic Encyclopedia of Archaeal and Bacterial Type Strains, Phase II (KMG-II): from individual species to whole genera.</title>
        <authorList>
            <person name="Goeker M."/>
        </authorList>
    </citation>
    <scope>NUCLEOTIDE SEQUENCE [LARGE SCALE GENOMIC DNA]</scope>
    <source>
        <strain evidence="1 2">DSM 100346</strain>
    </source>
</reference>
<sequence length="190" mass="21202">MKNLPLSLGLLLLLGACNAKRLDNTKELSKEIKASQIKRVTNTQLIYTVDEWGKKIAQIAQKSLAKELEAHPEKAATLCKNLNSIPVLAALAKEYGVRMSLWSTADLHNPDLLPKELEMLKAYQYAALNNPTDKDNIQTLGDSLLLYNAPVPTDHPICNSCTPDDHFALWALVFDKKQIIRKLDAKQLVD</sequence>
<keyword evidence="2" id="KW-1185">Reference proteome</keyword>
<protein>
    <submittedName>
        <fullName evidence="1">Uncharacterized protein</fullName>
    </submittedName>
</protein>
<evidence type="ECO:0000313" key="2">
    <source>
        <dbReference type="Proteomes" id="UP000245880"/>
    </source>
</evidence>
<dbReference type="RefSeq" id="WP_109672088.1">
    <property type="nucleotide sequence ID" value="NZ_QGDT01000001.1"/>
</dbReference>